<evidence type="ECO:0000313" key="1">
    <source>
        <dbReference type="EMBL" id="MPM55415.1"/>
    </source>
</evidence>
<organism evidence="1">
    <name type="scientific">bioreactor metagenome</name>
    <dbReference type="NCBI Taxonomy" id="1076179"/>
    <lineage>
        <taxon>unclassified sequences</taxon>
        <taxon>metagenomes</taxon>
        <taxon>ecological metagenomes</taxon>
    </lineage>
</organism>
<protein>
    <recommendedName>
        <fullName evidence="2">Metal-binding protein</fullName>
    </recommendedName>
</protein>
<dbReference type="InterPro" id="IPR014997">
    <property type="entry name" value="DUF1847"/>
</dbReference>
<reference evidence="1" key="1">
    <citation type="submission" date="2019-08" db="EMBL/GenBank/DDBJ databases">
        <authorList>
            <person name="Kucharzyk K."/>
            <person name="Murdoch R.W."/>
            <person name="Higgins S."/>
            <person name="Loffler F."/>
        </authorList>
    </citation>
    <scope>NUCLEOTIDE SEQUENCE</scope>
</reference>
<dbReference type="EMBL" id="VSSQ01015263">
    <property type="protein sequence ID" value="MPM55415.1"/>
    <property type="molecule type" value="Genomic_DNA"/>
</dbReference>
<sequence>MQCHKCKAHPCREGNPCVTKDSLALYEENSLDRRLVTVSAEIEALFYGEACRVDETLEFARRMGFKKLGLAFCVGFAEEAAILGDIISKEFELNSVCCKVGGMTKESLGMERRPWLGSASCNPAEQARVLNEAGCEFNILLGLCVGHDSVFYRHSKAPVTTLVVKDRKLGHNPVAALYCPYIRKNLGKPLKERTE</sequence>
<gene>
    <name evidence="1" type="ORF">SDC9_102212</name>
</gene>
<evidence type="ECO:0008006" key="2">
    <source>
        <dbReference type="Google" id="ProtNLM"/>
    </source>
</evidence>
<dbReference type="Pfam" id="PF08901">
    <property type="entry name" value="DUF1847"/>
    <property type="match status" value="1"/>
</dbReference>
<proteinExistence type="predicted"/>
<dbReference type="AlphaFoldDB" id="A0A645AQ67"/>
<comment type="caution">
    <text evidence="1">The sequence shown here is derived from an EMBL/GenBank/DDBJ whole genome shotgun (WGS) entry which is preliminary data.</text>
</comment>
<accession>A0A645AQ67</accession>
<name>A0A645AQ67_9ZZZZ</name>